<evidence type="ECO:0000256" key="1">
    <source>
        <dbReference type="ARBA" id="ARBA00022679"/>
    </source>
</evidence>
<dbReference type="HAMAP" id="MF_02114">
    <property type="entry name" value="CofC"/>
    <property type="match status" value="1"/>
</dbReference>
<reference evidence="6 7" key="1">
    <citation type="submission" date="2019-04" db="EMBL/GenBank/DDBJ databases">
        <title>Natronomonas sp. F20-122 a newhaloarchaeon isolated from a saline saltern of Isla Bacuta, Huelva, Spain.</title>
        <authorList>
            <person name="Duran-Viseras A."/>
            <person name="Sanchez-Porro C."/>
            <person name="Ventosa A."/>
        </authorList>
    </citation>
    <scope>NUCLEOTIDE SEQUENCE [LARGE SCALE GENOMIC DNA]</scope>
    <source>
        <strain evidence="6 7">F20-122</strain>
    </source>
</reference>
<comment type="similarity">
    <text evidence="5">Belongs to the CofC family.</text>
</comment>
<proteinExistence type="inferred from homology"/>
<dbReference type="PANTHER" id="PTHR40392:SF1">
    <property type="entry name" value="2-PHOSPHO-L-LACTATE GUANYLYLTRANSFERASE"/>
    <property type="match status" value="1"/>
</dbReference>
<dbReference type="NCBIfam" id="TIGR03552">
    <property type="entry name" value="F420_cofC"/>
    <property type="match status" value="1"/>
</dbReference>
<evidence type="ECO:0000313" key="6">
    <source>
        <dbReference type="EMBL" id="TKR28072.1"/>
    </source>
</evidence>
<comment type="caution">
    <text evidence="6">The sequence shown here is derived from an EMBL/GenBank/DDBJ whole genome shotgun (WGS) entry which is preliminary data.</text>
</comment>
<evidence type="ECO:0000256" key="3">
    <source>
        <dbReference type="ARBA" id="ARBA00022741"/>
    </source>
</evidence>
<evidence type="ECO:0000256" key="2">
    <source>
        <dbReference type="ARBA" id="ARBA00022695"/>
    </source>
</evidence>
<dbReference type="GO" id="GO:0052645">
    <property type="term" value="P:F420-0 metabolic process"/>
    <property type="evidence" value="ECO:0007669"/>
    <property type="project" value="UniProtKB-UniRule"/>
</dbReference>
<keyword evidence="7" id="KW-1185">Reference proteome</keyword>
<dbReference type="GO" id="GO:0005525">
    <property type="term" value="F:GTP binding"/>
    <property type="evidence" value="ECO:0007669"/>
    <property type="project" value="UniProtKB-KW"/>
</dbReference>
<dbReference type="RefSeq" id="WP_137275371.1">
    <property type="nucleotide sequence ID" value="NZ_QKNX01000001.1"/>
</dbReference>
<evidence type="ECO:0000256" key="4">
    <source>
        <dbReference type="ARBA" id="ARBA00023134"/>
    </source>
</evidence>
<keyword evidence="2 5" id="KW-0548">Nucleotidyltransferase</keyword>
<dbReference type="GO" id="GO:0043814">
    <property type="term" value="F:phospholactate guanylyltransferase activity"/>
    <property type="evidence" value="ECO:0007669"/>
    <property type="project" value="UniProtKB-EC"/>
</dbReference>
<dbReference type="Gene3D" id="3.90.550.10">
    <property type="entry name" value="Spore Coat Polysaccharide Biosynthesis Protein SpsA, Chain A"/>
    <property type="match status" value="1"/>
</dbReference>
<keyword evidence="4 5" id="KW-0342">GTP-binding</keyword>
<keyword evidence="3 5" id="KW-0547">Nucleotide-binding</keyword>
<protein>
    <recommendedName>
        <fullName evidence="5">2-phospho-L-lactate guanylyltransferase</fullName>
        <shortName evidence="5">LP guanylyltransferase</shortName>
        <ecNumber evidence="5">2.7.7.68</ecNumber>
    </recommendedName>
</protein>
<dbReference type="OrthoDB" id="11179at2157"/>
<dbReference type="SUPFAM" id="SSF53448">
    <property type="entry name" value="Nucleotide-diphospho-sugar transferases"/>
    <property type="match status" value="1"/>
</dbReference>
<evidence type="ECO:0000313" key="7">
    <source>
        <dbReference type="Proteomes" id="UP000308037"/>
    </source>
</evidence>
<keyword evidence="1 5" id="KW-0808">Transferase</keyword>
<comment type="catalytic activity">
    <reaction evidence="5">
        <text>(2S)-2-phospholactate + GTP + H(+) = (2S)-lactyl-2-diphospho-5'-guanosine + diphosphate</text>
        <dbReference type="Rhea" id="RHEA:63424"/>
        <dbReference type="ChEBI" id="CHEBI:15378"/>
        <dbReference type="ChEBI" id="CHEBI:33019"/>
        <dbReference type="ChEBI" id="CHEBI:37565"/>
        <dbReference type="ChEBI" id="CHEBI:59435"/>
        <dbReference type="ChEBI" id="CHEBI:59906"/>
        <dbReference type="EC" id="2.7.7.68"/>
    </reaction>
</comment>
<dbReference type="Gene3D" id="6.10.140.50">
    <property type="match status" value="1"/>
</dbReference>
<dbReference type="UniPathway" id="UPA00071"/>
<comment type="subunit">
    <text evidence="5">Homodimer.</text>
</comment>
<dbReference type="EMBL" id="QKNX01000001">
    <property type="protein sequence ID" value="TKR28072.1"/>
    <property type="molecule type" value="Genomic_DNA"/>
</dbReference>
<gene>
    <name evidence="5 6" type="primary">cofC</name>
    <name evidence="6" type="ORF">DM868_03025</name>
</gene>
<comment type="function">
    <text evidence="5">Guanylyltransferase that catalyzes the activation of (2S)-2-phospholactate (2-PL) as (2S)-lactyl-2-diphospho-5'-guanosine, via the condensation of 2-PL with GTP. It is involved in the biosynthesis of coenzyme F420, a hydride carrier cofactor.</text>
</comment>
<dbReference type="EC" id="2.7.7.68" evidence="5"/>
<dbReference type="AlphaFoldDB" id="A0A4U5JFB8"/>
<dbReference type="InterPro" id="IPR002835">
    <property type="entry name" value="CofC"/>
</dbReference>
<sequence length="202" mass="21635">MDALVPFAAREPKTRLATVLEPDERVEFARTMLRDVCSAIDATDASPTVLSTDPIDSEWPVVVDDRPLTAAVNDRLDPPVAVVMADLALATPDALSRLFGAEGEVVIAPGLGGGTNALVVREPDFHTDYHGASVADHRRIASEVGVEATAVDSFRLAVDIDEPEDLAELLLHGSGESVEWLRSAGFELSTPDGRVTVRRQAR</sequence>
<dbReference type="InterPro" id="IPR029044">
    <property type="entry name" value="Nucleotide-diphossugar_trans"/>
</dbReference>
<organism evidence="6 7">
    <name type="scientific">Natronomonas salsuginis</name>
    <dbReference type="NCBI Taxonomy" id="2217661"/>
    <lineage>
        <taxon>Archaea</taxon>
        <taxon>Methanobacteriati</taxon>
        <taxon>Methanobacteriota</taxon>
        <taxon>Stenosarchaea group</taxon>
        <taxon>Halobacteria</taxon>
        <taxon>Halobacteriales</taxon>
        <taxon>Natronomonadaceae</taxon>
        <taxon>Natronomonas</taxon>
    </lineage>
</organism>
<dbReference type="PANTHER" id="PTHR40392">
    <property type="entry name" value="2-PHOSPHO-L-LACTATE GUANYLYLTRANSFERASE"/>
    <property type="match status" value="1"/>
</dbReference>
<evidence type="ECO:0000256" key="5">
    <source>
        <dbReference type="HAMAP-Rule" id="MF_02114"/>
    </source>
</evidence>
<comment type="pathway">
    <text evidence="5">Cofactor biosynthesis; coenzyme F420 biosynthesis.</text>
</comment>
<name>A0A4U5JFB8_9EURY</name>
<dbReference type="Proteomes" id="UP000308037">
    <property type="component" value="Unassembled WGS sequence"/>
</dbReference>
<accession>A0A4U5JFB8</accession>
<dbReference type="Pfam" id="PF01983">
    <property type="entry name" value="CofC"/>
    <property type="match status" value="1"/>
</dbReference>